<dbReference type="EMBL" id="JAGTIS010000005">
    <property type="protein sequence ID" value="MBT8766862.1"/>
    <property type="molecule type" value="Genomic_DNA"/>
</dbReference>
<organism evidence="1 2">
    <name type="scientific">Metapseudomonas boanensis</name>
    <dbReference type="NCBI Taxonomy" id="2822138"/>
    <lineage>
        <taxon>Bacteria</taxon>
        <taxon>Pseudomonadati</taxon>
        <taxon>Pseudomonadota</taxon>
        <taxon>Gammaproteobacteria</taxon>
        <taxon>Pseudomonadales</taxon>
        <taxon>Pseudomonadaceae</taxon>
        <taxon>Metapseudomonas</taxon>
    </lineage>
</organism>
<accession>A0ABS5XKN9</accession>
<sequence length="108" mass="11414">MNAPIQTLTARAIAGCSVGVSAHKWHHELGFVTYYTLDNAVEQIAPFGKVGPFPSPNEMQAAIGRIKAKFPGAAIVSRKCGLADDLVTDTELDTEYAKALAKLDALGA</sequence>
<gene>
    <name evidence="1" type="ORF">J7302_12130</name>
</gene>
<name>A0ABS5XKN9_9GAMM</name>
<proteinExistence type="predicted"/>
<evidence type="ECO:0000313" key="1">
    <source>
        <dbReference type="EMBL" id="MBT8766862.1"/>
    </source>
</evidence>
<comment type="caution">
    <text evidence="1">The sequence shown here is derived from an EMBL/GenBank/DDBJ whole genome shotgun (WGS) entry which is preliminary data.</text>
</comment>
<dbReference type="RefSeq" id="WP_215374463.1">
    <property type="nucleotide sequence ID" value="NZ_JAGTIS010000005.1"/>
</dbReference>
<dbReference type="Proteomes" id="UP001519667">
    <property type="component" value="Unassembled WGS sequence"/>
</dbReference>
<protein>
    <submittedName>
        <fullName evidence="1">Uncharacterized protein</fullName>
    </submittedName>
</protein>
<reference evidence="1 2" key="1">
    <citation type="submission" date="2021-04" db="EMBL/GenBank/DDBJ databases">
        <title>Pseudomonas boanensis sp. nov., a bacterium isolated from river water used for household purposes in Boane District, Mozambique.</title>
        <authorList>
            <person name="Nicklasson M."/>
            <person name="Martin-Rodriguez A.J."/>
            <person name="Thorell K."/>
            <person name="Neves L."/>
            <person name="Mussagy A."/>
            <person name="Rydberg H.A."/>
            <person name="Hernroth B."/>
            <person name="Svensson-Stadler L."/>
            <person name="Sjoling A."/>
        </authorList>
    </citation>
    <scope>NUCLEOTIDE SEQUENCE [LARGE SCALE GENOMIC DNA]</scope>
    <source>
        <strain evidence="1 2">DB1</strain>
    </source>
</reference>
<keyword evidence="2" id="KW-1185">Reference proteome</keyword>
<evidence type="ECO:0000313" key="2">
    <source>
        <dbReference type="Proteomes" id="UP001519667"/>
    </source>
</evidence>